<organism evidence="6 7">
    <name type="scientific">Striga asiatica</name>
    <name type="common">Asiatic witchweed</name>
    <name type="synonym">Buchnera asiatica</name>
    <dbReference type="NCBI Taxonomy" id="4170"/>
    <lineage>
        <taxon>Eukaryota</taxon>
        <taxon>Viridiplantae</taxon>
        <taxon>Streptophyta</taxon>
        <taxon>Embryophyta</taxon>
        <taxon>Tracheophyta</taxon>
        <taxon>Spermatophyta</taxon>
        <taxon>Magnoliopsida</taxon>
        <taxon>eudicotyledons</taxon>
        <taxon>Gunneridae</taxon>
        <taxon>Pentapetalae</taxon>
        <taxon>asterids</taxon>
        <taxon>lamiids</taxon>
        <taxon>Lamiales</taxon>
        <taxon>Orobanchaceae</taxon>
        <taxon>Buchnereae</taxon>
        <taxon>Striga</taxon>
    </lineage>
</organism>
<reference evidence="7" key="1">
    <citation type="journal article" date="2019" name="Curr. Biol.">
        <title>Genome Sequence of Striga asiatica Provides Insight into the Evolution of Plant Parasitism.</title>
        <authorList>
            <person name="Yoshida S."/>
            <person name="Kim S."/>
            <person name="Wafula E.K."/>
            <person name="Tanskanen J."/>
            <person name="Kim Y.M."/>
            <person name="Honaas L."/>
            <person name="Yang Z."/>
            <person name="Spallek T."/>
            <person name="Conn C.E."/>
            <person name="Ichihashi Y."/>
            <person name="Cheong K."/>
            <person name="Cui S."/>
            <person name="Der J.P."/>
            <person name="Gundlach H."/>
            <person name="Jiao Y."/>
            <person name="Hori C."/>
            <person name="Ishida J.K."/>
            <person name="Kasahara H."/>
            <person name="Kiba T."/>
            <person name="Kim M.S."/>
            <person name="Koo N."/>
            <person name="Laohavisit A."/>
            <person name="Lee Y.H."/>
            <person name="Lumba S."/>
            <person name="McCourt P."/>
            <person name="Mortimer J.C."/>
            <person name="Mutuku J.M."/>
            <person name="Nomura T."/>
            <person name="Sasaki-Sekimoto Y."/>
            <person name="Seto Y."/>
            <person name="Wang Y."/>
            <person name="Wakatake T."/>
            <person name="Sakakibara H."/>
            <person name="Demura T."/>
            <person name="Yamaguchi S."/>
            <person name="Yoneyama K."/>
            <person name="Manabe R.I."/>
            <person name="Nelson D.C."/>
            <person name="Schulman A.H."/>
            <person name="Timko M.P."/>
            <person name="dePamphilis C.W."/>
            <person name="Choi D."/>
            <person name="Shirasu K."/>
        </authorList>
    </citation>
    <scope>NUCLEOTIDE SEQUENCE [LARGE SCALE GENOMIC DNA]</scope>
    <source>
        <strain evidence="7">cv. UVA1</strain>
    </source>
</reference>
<feature type="transmembrane region" description="Helical" evidence="2">
    <location>
        <begin position="892"/>
        <end position="915"/>
    </location>
</feature>
<keyword evidence="2" id="KW-0812">Transmembrane</keyword>
<dbReference type="Proteomes" id="UP000325081">
    <property type="component" value="Unassembled WGS sequence"/>
</dbReference>
<feature type="domain" description="F-box associated beta-propeller type 1" evidence="3">
    <location>
        <begin position="596"/>
        <end position="791"/>
    </location>
</feature>
<evidence type="ECO:0000313" key="6">
    <source>
        <dbReference type="EMBL" id="GER36812.1"/>
    </source>
</evidence>
<proteinExistence type="predicted"/>
<comment type="caution">
    <text evidence="6">The sequence shown here is derived from an EMBL/GenBank/DDBJ whole genome shotgun (WGS) entry which is preliminary data.</text>
</comment>
<accession>A0A5A7PWB6</accession>
<dbReference type="Gene3D" id="3.90.730.10">
    <property type="entry name" value="Ribonuclease T2-like"/>
    <property type="match status" value="1"/>
</dbReference>
<dbReference type="Pfam" id="PF07734">
    <property type="entry name" value="FBA_1"/>
    <property type="match status" value="1"/>
</dbReference>
<evidence type="ECO:0000313" key="7">
    <source>
        <dbReference type="Proteomes" id="UP000325081"/>
    </source>
</evidence>
<keyword evidence="1" id="KW-0378">Hydrolase</keyword>
<dbReference type="AlphaFoldDB" id="A0A5A7PWB6"/>
<feature type="domain" description="MORF/ORRM1/DAG-like MORF" evidence="4">
    <location>
        <begin position="969"/>
        <end position="1039"/>
    </location>
</feature>
<dbReference type="EMBL" id="BKCP01005217">
    <property type="protein sequence ID" value="GER36812.1"/>
    <property type="molecule type" value="Genomic_DNA"/>
</dbReference>
<evidence type="ECO:0000256" key="2">
    <source>
        <dbReference type="SAM" id="Phobius"/>
    </source>
</evidence>
<dbReference type="InterPro" id="IPR036430">
    <property type="entry name" value="RNase_T2-like_sf"/>
</dbReference>
<keyword evidence="1" id="KW-0255">Endonuclease</keyword>
<dbReference type="PANTHER" id="PTHR31672">
    <property type="entry name" value="BNACNNG10540D PROTEIN"/>
    <property type="match status" value="1"/>
</dbReference>
<keyword evidence="2" id="KW-0472">Membrane</keyword>
<sequence length="1051" mass="118421">MLNKSRTLEMLPYPKALDYCEEDMMRYFYNLRDCTDKKACHNFWKHIWRKHGRHSTFEPKEFLELNTVLAGTMLVNHPELGISMDVPLTFHDLHQALKIPLENWEMGNVFKGSHSNVEVHCNVDKANKQTQIKEMRAWLDADLEKTINAPKSSKMSGYKMKSKGRQPWSAVLPSQYPPRISDSIHGEPTSSLTTSDRATISGLTDVQLESIVHLVTSARNNAPFVRIFHPGLCSYLMARSPLRLKLELFISSSVQLDIFISVVGTIWLCCAIQDLTSRRMIGAGEQLGGLYFFQGAITANAPRVSSVMQHLWHQRMGHPSSTVLGQLPFVESSSLSHLSIEFWGHCVLAAGYLINRTPTLLLSGKTPYELLYGKPPNYAHLRVFGCLCYVHNQNRDCDKFGSRSRRCVFVGYSSGQKGWCVYDLDSRTFLVSRDVKFCESEFPYLTSPALDTASVPVVPWPAISDDDDDVVVPTTTRTAATGGSEVIVDRGVILPKRKCWVVVIVSRDHLLVLPTLSLILFVPRPPTLPPPSRHHLVLLTFSHTIEDGHYFSTFTGPLRSRKKNEDGHCFSTISTTNGGLCFSREKRLCLQHIEAKIEAEYPVNIIGSCDGVLLLHEQSEGPFMLWNPITEELKILPPCSIETPPTCSSPSYKSPTIGRDPTSGDFKVVRTVLFMNEDEEGNLVDTTILFELYSLKEDAWRPLNPPKMVTPSNFYRSLGLKGCHYWVSCGSRIEEGIVCFNFEDETFNLLPMPVTARPDEMEYLRLVEVDGSLGAFSYPLIGDRKRVHVWVWDRGMWSEAWSFDACGVKCPLRIWGKDKCFVEATNGDLLLFNAATGEWGAVDLEGYFQNLLIPYIESVVPFLADRFYNGIIGGMDVQENMVGTFILRRYTLYMRCFLVFYGLVHAYGCVLHLNARVSVLMFSLMMAETPPLNLTAVCPCRCHSISRYDLNRPTAPSSSKYRNGLEIMDWSVHVINPYSEQATKEQIIDFHVKLLAEVVGSEELAKKKISQHYKRGFDCELDVDDATELDGLPNVRFVSCGLTGGGTAFSP</sequence>
<dbReference type="OrthoDB" id="809368at2759"/>
<evidence type="ECO:0000259" key="5">
    <source>
        <dbReference type="Pfam" id="PF25597"/>
    </source>
</evidence>
<dbReference type="SUPFAM" id="SSF53098">
    <property type="entry name" value="Ribonuclease H-like"/>
    <property type="match status" value="1"/>
</dbReference>
<gene>
    <name evidence="6" type="ORF">STAS_13196</name>
</gene>
<dbReference type="NCBIfam" id="TIGR01640">
    <property type="entry name" value="F_box_assoc_1"/>
    <property type="match status" value="1"/>
</dbReference>
<dbReference type="PANTHER" id="PTHR31672:SF13">
    <property type="entry name" value="F-BOX PROTEIN CPR30-LIKE"/>
    <property type="match status" value="1"/>
</dbReference>
<name>A0A5A7PWB6_STRAF</name>
<dbReference type="InterPro" id="IPR017451">
    <property type="entry name" value="F-box-assoc_interact_dom"/>
</dbReference>
<evidence type="ECO:0000259" key="4">
    <source>
        <dbReference type="Pfam" id="PF21864"/>
    </source>
</evidence>
<dbReference type="GO" id="GO:0003723">
    <property type="term" value="F:RNA binding"/>
    <property type="evidence" value="ECO:0007669"/>
    <property type="project" value="InterPro"/>
</dbReference>
<evidence type="ECO:0000259" key="3">
    <source>
        <dbReference type="Pfam" id="PF07734"/>
    </source>
</evidence>
<dbReference type="Pfam" id="PF21864">
    <property type="entry name" value="MORF_dom"/>
    <property type="match status" value="1"/>
</dbReference>
<dbReference type="InterPro" id="IPR012337">
    <property type="entry name" value="RNaseH-like_sf"/>
</dbReference>
<dbReference type="InterPro" id="IPR057670">
    <property type="entry name" value="SH3_retrovirus"/>
</dbReference>
<feature type="domain" description="Retroviral polymerase SH3-like" evidence="5">
    <location>
        <begin position="386"/>
        <end position="447"/>
    </location>
</feature>
<keyword evidence="2" id="KW-1133">Transmembrane helix</keyword>
<dbReference type="InterPro" id="IPR054059">
    <property type="entry name" value="MORF/ORRM1/DAG-like_MORF"/>
</dbReference>
<dbReference type="Pfam" id="PF25597">
    <property type="entry name" value="SH3_retrovirus"/>
    <property type="match status" value="1"/>
</dbReference>
<keyword evidence="7" id="KW-1185">Reference proteome</keyword>
<evidence type="ECO:0000256" key="1">
    <source>
        <dbReference type="ARBA" id="ARBA00022759"/>
    </source>
</evidence>
<dbReference type="InterPro" id="IPR050796">
    <property type="entry name" value="SCF_F-box_component"/>
</dbReference>
<dbReference type="InterPro" id="IPR006527">
    <property type="entry name" value="F-box-assoc_dom_typ1"/>
</dbReference>
<keyword evidence="1" id="KW-0540">Nuclease</keyword>
<dbReference type="GO" id="GO:0033897">
    <property type="term" value="F:ribonuclease T2 activity"/>
    <property type="evidence" value="ECO:0007669"/>
    <property type="project" value="InterPro"/>
</dbReference>
<protein>
    <submittedName>
        <fullName evidence="6">F-box family protein</fullName>
    </submittedName>
</protein>